<reference evidence="2 3" key="1">
    <citation type="submission" date="2022-02" db="EMBL/GenBank/DDBJ databases">
        <title>The genome sequence of Shewanella sp. 3B26.</title>
        <authorList>
            <person name="Du J."/>
        </authorList>
    </citation>
    <scope>NUCLEOTIDE SEQUENCE [LARGE SCALE GENOMIC DNA]</scope>
    <source>
        <strain evidence="2 3">3B26</strain>
    </source>
</reference>
<evidence type="ECO:0000313" key="2">
    <source>
        <dbReference type="EMBL" id="MCH4292806.1"/>
    </source>
</evidence>
<comment type="caution">
    <text evidence="2">The sequence shown here is derived from an EMBL/GenBank/DDBJ whole genome shotgun (WGS) entry which is preliminary data.</text>
</comment>
<dbReference type="Gene3D" id="3.30.700.10">
    <property type="entry name" value="Glycoprotein, Type 4 Pilin"/>
    <property type="match status" value="1"/>
</dbReference>
<sequence>MHSQRFKFHAIHSRTGGFTLVELVTTIILIGVLSVVAIPRLMSSSSYSAYSLRNEFTAELRKAQLLAMNNTDICIRIEVDAANGYRQLHFPARVGNLCSGTASLSLGWQAFQGGSSLRLAGASSFALDFDALGRLPATGCNGACIEVIADETLILAVESEGFIHAL</sequence>
<gene>
    <name evidence="2" type="ORF">MJ923_00640</name>
</gene>
<keyword evidence="1" id="KW-0472">Membrane</keyword>
<keyword evidence="3" id="KW-1185">Reference proteome</keyword>
<proteinExistence type="predicted"/>
<dbReference type="SUPFAM" id="SSF54523">
    <property type="entry name" value="Pili subunits"/>
    <property type="match status" value="1"/>
</dbReference>
<keyword evidence="1" id="KW-1133">Transmembrane helix</keyword>
<dbReference type="InterPro" id="IPR012902">
    <property type="entry name" value="N_methyl_site"/>
</dbReference>
<name>A0AAJ1EYB5_9GAMM</name>
<evidence type="ECO:0000256" key="1">
    <source>
        <dbReference type="SAM" id="Phobius"/>
    </source>
</evidence>
<dbReference type="NCBIfam" id="TIGR02532">
    <property type="entry name" value="IV_pilin_GFxxxE"/>
    <property type="match status" value="1"/>
</dbReference>
<feature type="transmembrane region" description="Helical" evidence="1">
    <location>
        <begin position="20"/>
        <end position="42"/>
    </location>
</feature>
<dbReference type="Proteomes" id="UP001297581">
    <property type="component" value="Unassembled WGS sequence"/>
</dbReference>
<protein>
    <submittedName>
        <fullName evidence="2">Prepilin-type N-terminal cleavage/methylation domain-containing protein</fullName>
    </submittedName>
</protein>
<dbReference type="RefSeq" id="WP_240589464.1">
    <property type="nucleotide sequence ID" value="NZ_JAKUDL010000001.1"/>
</dbReference>
<dbReference type="PROSITE" id="PS00409">
    <property type="entry name" value="PROKAR_NTER_METHYL"/>
    <property type="match status" value="1"/>
</dbReference>
<dbReference type="AlphaFoldDB" id="A0AAJ1EYB5"/>
<dbReference type="InterPro" id="IPR045584">
    <property type="entry name" value="Pilin-like"/>
</dbReference>
<organism evidence="2 3">
    <name type="scientific">Shewanella zhuhaiensis</name>
    <dbReference type="NCBI Taxonomy" id="2919576"/>
    <lineage>
        <taxon>Bacteria</taxon>
        <taxon>Pseudomonadati</taxon>
        <taxon>Pseudomonadota</taxon>
        <taxon>Gammaproteobacteria</taxon>
        <taxon>Alteromonadales</taxon>
        <taxon>Shewanellaceae</taxon>
        <taxon>Shewanella</taxon>
    </lineage>
</organism>
<accession>A0AAJ1EYB5</accession>
<dbReference type="EMBL" id="JAKUDL010000001">
    <property type="protein sequence ID" value="MCH4292806.1"/>
    <property type="molecule type" value="Genomic_DNA"/>
</dbReference>
<evidence type="ECO:0000313" key="3">
    <source>
        <dbReference type="Proteomes" id="UP001297581"/>
    </source>
</evidence>
<keyword evidence="1" id="KW-0812">Transmembrane</keyword>